<dbReference type="AlphaFoldDB" id="A0A1V2GFU6"/>
<comment type="caution">
    <text evidence="2">The sequence shown here is derived from an EMBL/GenBank/DDBJ whole genome shotgun (WGS) entry which is preliminary data.</text>
</comment>
<dbReference type="RefSeq" id="WP_076795309.1">
    <property type="nucleotide sequence ID" value="NZ_JBJJUR010000110.1"/>
</dbReference>
<dbReference type="InterPro" id="IPR049802">
    <property type="entry name" value="RhsC-like_FIX"/>
</dbReference>
<protein>
    <submittedName>
        <fullName evidence="2">Uncharacterized protein</fullName>
    </submittedName>
</protein>
<sequence length="487" mass="55196">MDDNMEMVTELQRALAFYQPPPESWYSGIQRKIEATGQWLWETLQGDFNDNQSTAQVVTGTVISMIPFVDQICDVRDLIANCKKIKEGNDKNEDTTWAWVAMILTLVGLIPVAGSLIKGIFKVLFNSIRKAALSSRDIVRAIDASVSLFNKFIDLPAVQATMKWMKIYNPYTYAEKQVRELMAQLNVSVLLSKLDELMDVTGSLLEKAKSWGPESIRQPIEVIWELLVSIRSQANTMLAKALAPLNDVLEKLAARLHREGDDYYKAHTGANPHRPSRLKDAEEVELLATKKPDWADIGGKEKYPQLEKASAEQKRLMDSENKEGGYPNIPDDKVQTFHQMAPVEFKEGEKLYRVLDPGSSDNSFCWMREAEFKALKSKSQWRRRFAVWKSWNENGEYVVYTVPPGTTMKVWEGPAASQVREVTGKNGENIKVVLEGGSLQIVIDPTVLNLDYLGKRQSTGWGYRDFSDEVDMYIGVPQLQTNIYVPK</sequence>
<evidence type="ECO:0000313" key="2">
    <source>
        <dbReference type="EMBL" id="ONG34941.1"/>
    </source>
</evidence>
<feature type="transmembrane region" description="Helical" evidence="1">
    <location>
        <begin position="97"/>
        <end position="121"/>
    </location>
</feature>
<accession>A0A1V2GFU6</accession>
<keyword evidence="1" id="KW-1133">Transmembrane helix</keyword>
<keyword evidence="1" id="KW-0472">Membrane</keyword>
<dbReference type="EMBL" id="MTPS01000158">
    <property type="protein sequence ID" value="ONG34941.1"/>
    <property type="molecule type" value="Genomic_DNA"/>
</dbReference>
<evidence type="ECO:0000256" key="1">
    <source>
        <dbReference type="SAM" id="Phobius"/>
    </source>
</evidence>
<proteinExistence type="predicted"/>
<keyword evidence="1" id="KW-0812">Transmembrane</keyword>
<dbReference type="Proteomes" id="UP000188967">
    <property type="component" value="Unassembled WGS sequence"/>
</dbReference>
<reference evidence="2 3" key="1">
    <citation type="submission" date="2017-01" db="EMBL/GenBank/DDBJ databases">
        <title>Draft genome sequence of an E. coli strain isolated from human, in Amazon, Brazil.</title>
        <authorList>
            <person name="Moura Q."/>
            <person name="Fernandes M.R."/>
            <person name="Cerdeira L."/>
            <person name="Vianello M."/>
            <person name="Souza T.A."/>
            <person name="Ienne S."/>
            <person name="Lincopan N."/>
        </authorList>
    </citation>
    <scope>NUCLEOTIDE SEQUENCE [LARGE SCALE GENOMIC DNA]</scope>
    <source>
        <strain evidence="2 3">ICBEcBL-II-13</strain>
    </source>
</reference>
<organism evidence="2 3">
    <name type="scientific">Escherichia coli</name>
    <dbReference type="NCBI Taxonomy" id="562"/>
    <lineage>
        <taxon>Bacteria</taxon>
        <taxon>Pseudomonadati</taxon>
        <taxon>Pseudomonadota</taxon>
        <taxon>Gammaproteobacteria</taxon>
        <taxon>Enterobacterales</taxon>
        <taxon>Enterobacteriaceae</taxon>
        <taxon>Escherichia</taxon>
    </lineage>
</organism>
<gene>
    <name evidence="2" type="ORF">BXT93_10715</name>
</gene>
<evidence type="ECO:0000313" key="3">
    <source>
        <dbReference type="Proteomes" id="UP000188967"/>
    </source>
</evidence>
<dbReference type="CDD" id="cd20746">
    <property type="entry name" value="FIX_Ntox15_NUC_DUF4112_RhsA-like"/>
    <property type="match status" value="1"/>
</dbReference>
<name>A0A1V2GFU6_ECOLX</name>